<feature type="compositionally biased region" description="Polar residues" evidence="1">
    <location>
        <begin position="520"/>
        <end position="534"/>
    </location>
</feature>
<feature type="compositionally biased region" description="Basic and acidic residues" evidence="1">
    <location>
        <begin position="3150"/>
        <end position="3180"/>
    </location>
</feature>
<feature type="region of interest" description="Disordered" evidence="1">
    <location>
        <begin position="4873"/>
        <end position="4919"/>
    </location>
</feature>
<feature type="region of interest" description="Disordered" evidence="1">
    <location>
        <begin position="4444"/>
        <end position="4543"/>
    </location>
</feature>
<feature type="compositionally biased region" description="Basic residues" evidence="1">
    <location>
        <begin position="4886"/>
        <end position="4895"/>
    </location>
</feature>
<feature type="region of interest" description="Disordered" evidence="1">
    <location>
        <begin position="2583"/>
        <end position="2603"/>
    </location>
</feature>
<feature type="region of interest" description="Disordered" evidence="1">
    <location>
        <begin position="2644"/>
        <end position="2670"/>
    </location>
</feature>
<feature type="non-terminal residue" evidence="2">
    <location>
        <position position="5355"/>
    </location>
</feature>
<feature type="region of interest" description="Disordered" evidence="1">
    <location>
        <begin position="1005"/>
        <end position="1175"/>
    </location>
</feature>
<feature type="compositionally biased region" description="Basic and acidic residues" evidence="1">
    <location>
        <begin position="3219"/>
        <end position="3239"/>
    </location>
</feature>
<accession>A0A8J5JMG9</accession>
<feature type="region of interest" description="Disordered" evidence="1">
    <location>
        <begin position="3674"/>
        <end position="3710"/>
    </location>
</feature>
<reference evidence="2" key="1">
    <citation type="journal article" date="2021" name="Sci. Adv.">
        <title>The American lobster genome reveals insights on longevity, neural, and immune adaptations.</title>
        <authorList>
            <person name="Polinski J.M."/>
            <person name="Zimin A.V."/>
            <person name="Clark K.F."/>
            <person name="Kohn A.B."/>
            <person name="Sadowski N."/>
            <person name="Timp W."/>
            <person name="Ptitsyn A."/>
            <person name="Khanna P."/>
            <person name="Romanova D.Y."/>
            <person name="Williams P."/>
            <person name="Greenwood S.J."/>
            <person name="Moroz L.L."/>
            <person name="Walt D.R."/>
            <person name="Bodnar A.G."/>
        </authorList>
    </citation>
    <scope>NUCLEOTIDE SEQUENCE</scope>
    <source>
        <strain evidence="2">GMGI-L3</strain>
    </source>
</reference>
<feature type="compositionally biased region" description="Polar residues" evidence="1">
    <location>
        <begin position="1756"/>
        <end position="1772"/>
    </location>
</feature>
<feature type="compositionally biased region" description="Basic and acidic residues" evidence="1">
    <location>
        <begin position="2425"/>
        <end position="2445"/>
    </location>
</feature>
<feature type="region of interest" description="Disordered" evidence="1">
    <location>
        <begin position="2359"/>
        <end position="2380"/>
    </location>
</feature>
<feature type="compositionally biased region" description="Basic and acidic residues" evidence="1">
    <location>
        <begin position="3039"/>
        <end position="3051"/>
    </location>
</feature>
<feature type="region of interest" description="Disordered" evidence="1">
    <location>
        <begin position="3206"/>
        <end position="3253"/>
    </location>
</feature>
<comment type="caution">
    <text evidence="2">The sequence shown here is derived from an EMBL/GenBank/DDBJ whole genome shotgun (WGS) entry which is preliminary data.</text>
</comment>
<feature type="compositionally biased region" description="Basic and acidic residues" evidence="1">
    <location>
        <begin position="4898"/>
        <end position="4917"/>
    </location>
</feature>
<evidence type="ECO:0000313" key="2">
    <source>
        <dbReference type="EMBL" id="KAG7158245.1"/>
    </source>
</evidence>
<feature type="compositionally biased region" description="Polar residues" evidence="1">
    <location>
        <begin position="828"/>
        <end position="847"/>
    </location>
</feature>
<feature type="compositionally biased region" description="Low complexity" evidence="1">
    <location>
        <begin position="1070"/>
        <end position="1080"/>
    </location>
</feature>
<feature type="compositionally biased region" description="Basic and acidic residues" evidence="1">
    <location>
        <begin position="1773"/>
        <end position="1794"/>
    </location>
</feature>
<feature type="compositionally biased region" description="Basic residues" evidence="1">
    <location>
        <begin position="3391"/>
        <end position="3400"/>
    </location>
</feature>
<feature type="compositionally biased region" description="Basic residues" evidence="1">
    <location>
        <begin position="4463"/>
        <end position="4474"/>
    </location>
</feature>
<feature type="compositionally biased region" description="Polar residues" evidence="1">
    <location>
        <begin position="2661"/>
        <end position="2670"/>
    </location>
</feature>
<feature type="region of interest" description="Disordered" evidence="1">
    <location>
        <begin position="3089"/>
        <end position="3130"/>
    </location>
</feature>
<name>A0A8J5JMG9_HOMAM</name>
<feature type="compositionally biased region" description="Polar residues" evidence="1">
    <location>
        <begin position="5053"/>
        <end position="5066"/>
    </location>
</feature>
<feature type="region of interest" description="Disordered" evidence="1">
    <location>
        <begin position="3733"/>
        <end position="3754"/>
    </location>
</feature>
<feature type="region of interest" description="Disordered" evidence="1">
    <location>
        <begin position="5053"/>
        <end position="5105"/>
    </location>
</feature>
<feature type="compositionally biased region" description="Basic and acidic residues" evidence="1">
    <location>
        <begin position="1308"/>
        <end position="1328"/>
    </location>
</feature>
<feature type="compositionally biased region" description="Basic and acidic residues" evidence="1">
    <location>
        <begin position="3950"/>
        <end position="3987"/>
    </location>
</feature>
<feature type="region of interest" description="Disordered" evidence="1">
    <location>
        <begin position="2413"/>
        <end position="2473"/>
    </location>
</feature>
<feature type="region of interest" description="Disordered" evidence="1">
    <location>
        <begin position="2842"/>
        <end position="2861"/>
    </location>
</feature>
<feature type="compositionally biased region" description="Acidic residues" evidence="1">
    <location>
        <begin position="1116"/>
        <end position="1125"/>
    </location>
</feature>
<feature type="region of interest" description="Disordered" evidence="1">
    <location>
        <begin position="3946"/>
        <end position="4006"/>
    </location>
</feature>
<gene>
    <name evidence="2" type="ORF">Hamer_G008882</name>
</gene>
<evidence type="ECO:0000256" key="1">
    <source>
        <dbReference type="SAM" id="MobiDB-lite"/>
    </source>
</evidence>
<dbReference type="Proteomes" id="UP000747542">
    <property type="component" value="Unassembled WGS sequence"/>
</dbReference>
<feature type="region of interest" description="Disordered" evidence="1">
    <location>
        <begin position="828"/>
        <end position="862"/>
    </location>
</feature>
<feature type="compositionally biased region" description="Basic and acidic residues" evidence="1">
    <location>
        <begin position="1615"/>
        <end position="1630"/>
    </location>
</feature>
<feature type="region of interest" description="Disordered" evidence="1">
    <location>
        <begin position="1190"/>
        <end position="1340"/>
    </location>
</feature>
<feature type="compositionally biased region" description="Acidic residues" evidence="1">
    <location>
        <begin position="3206"/>
        <end position="3215"/>
    </location>
</feature>
<protein>
    <submittedName>
        <fullName evidence="2">Uncharacterized protein</fullName>
    </submittedName>
</protein>
<proteinExistence type="predicted"/>
<feature type="region of interest" description="Disordered" evidence="1">
    <location>
        <begin position="4075"/>
        <end position="4095"/>
    </location>
</feature>
<feature type="compositionally biased region" description="Basic residues" evidence="1">
    <location>
        <begin position="3240"/>
        <end position="3252"/>
    </location>
</feature>
<feature type="compositionally biased region" description="Basic and acidic residues" evidence="1">
    <location>
        <begin position="3111"/>
        <end position="3130"/>
    </location>
</feature>
<feature type="region of interest" description="Disordered" evidence="1">
    <location>
        <begin position="1741"/>
        <end position="1795"/>
    </location>
</feature>
<feature type="region of interest" description="Disordered" evidence="1">
    <location>
        <begin position="3391"/>
        <end position="3415"/>
    </location>
</feature>
<feature type="region of interest" description="Disordered" evidence="1">
    <location>
        <begin position="1886"/>
        <end position="1906"/>
    </location>
</feature>
<feature type="region of interest" description="Disordered" evidence="1">
    <location>
        <begin position="745"/>
        <end position="800"/>
    </location>
</feature>
<feature type="compositionally biased region" description="Low complexity" evidence="1">
    <location>
        <begin position="1005"/>
        <end position="1016"/>
    </location>
</feature>
<feature type="compositionally biased region" description="Low complexity" evidence="1">
    <location>
        <begin position="2851"/>
        <end position="2861"/>
    </location>
</feature>
<feature type="compositionally biased region" description="Polar residues" evidence="1">
    <location>
        <begin position="5074"/>
        <end position="5083"/>
    </location>
</feature>
<feature type="compositionally biased region" description="Polar residues" evidence="1">
    <location>
        <begin position="3091"/>
        <end position="3108"/>
    </location>
</feature>
<organism evidence="2 3">
    <name type="scientific">Homarus americanus</name>
    <name type="common">American lobster</name>
    <dbReference type="NCBI Taxonomy" id="6706"/>
    <lineage>
        <taxon>Eukaryota</taxon>
        <taxon>Metazoa</taxon>
        <taxon>Ecdysozoa</taxon>
        <taxon>Arthropoda</taxon>
        <taxon>Crustacea</taxon>
        <taxon>Multicrustacea</taxon>
        <taxon>Malacostraca</taxon>
        <taxon>Eumalacostraca</taxon>
        <taxon>Eucarida</taxon>
        <taxon>Decapoda</taxon>
        <taxon>Pleocyemata</taxon>
        <taxon>Astacidea</taxon>
        <taxon>Nephropoidea</taxon>
        <taxon>Nephropidae</taxon>
        <taxon>Homarus</taxon>
    </lineage>
</organism>
<feature type="region of interest" description="Disordered" evidence="1">
    <location>
        <begin position="62"/>
        <end position="90"/>
    </location>
</feature>
<feature type="compositionally biased region" description="Low complexity" evidence="1">
    <location>
        <begin position="1218"/>
        <end position="1227"/>
    </location>
</feature>
<sequence length="5355" mass="591487">GSLAPTDLLEGSLASTDLLEGSLAPTDLLEGSLASTDLLEGSLVPTDLLEGVLAPVDILKEGTTPREQEPSSGDPQSVLDVGHLGETNSLGQLDKPAKEIILTDSLAETLTDVEPQEHPGACIDVREDSVPSAIDVVLPLITVKESLIPGQLDVSDSNLTEEGLTQPHEIVDEMDDPTFKSREEISTLLSGAETTDLFPVKPSLPQSPRESSDGLPQEQVVYSVTELESKSGKQTLIPGVVVQSATPESDLEDNNITPESDDLPVEDIVSDSNTYVCLQDDITLDLLNGQQPYDDTSEDIGVLDPQREGALDPPAAGSINIPVCFDELQKREPDLMSLSFEKAGDESCSHPEDLLGYLGEKTNVLIHLPEEIDDPTPDILDEKAVNLEEHSGSPWLVYTAISDYIRSRSPSPLSMFFGNNPSPEEYSDEEEPGLTDRQQSLTVNQQQESTQERETIPGDSSGEHLILIDNFTTDDVASDGKLPQTVNISGEMKKDIISLSRTSIYGLDVTLNRFIQPPTSLFLSRGNLPTSDVKTPQDEPSEQDSSDTITSPTYETATEHLPSSPVSPEPPVITTSLADTTPDYEDTTVFPSDSYRGSRDDMAGVISEKSVKKNLLVVEISSSLAADNTNTRDETNLISIVPVDHTEEPTTLDTLLQEENSSGKLSTLTAETTKQEGALKNLPVNKKSSGETAEGLYESVTHFRVEEQAVDESDESDYSFGTEDCGDVLVPQEYIDTQLNALRKAHEQEKNKENVPAGTTATEDDDTHKINLKISHPVRTSSGDGTKVEGEAGLSYPGHTEPKIYVSGVADQQMTDTLTQKDLLGTSAKEQTCSTEAEGDSQSSTTPLRVEEQPAGDTDDSDYMFSTEDSGDVYCVPQRYIYEQLVARQREQTQENIPSGSNTSGSNNINLQPKTFHPWQTRTPWSSVNQDSFDDEKEDLATLLDSVELSRRISEVHRKLQNPEDASQEIHLEQVQDQRVLHNMKDSCKNPGNDLVTDILSKSSSVIKDSSQLSSQAVNMTTRPAEPYDATSHESESDSDDDMRVGPIKGCHPLVIPLSPSPSKSPVTASDSDSSQSESDVTTDEDDIEIPGTKPRAKYNKPARSHRSKLHTIPELSEDEEEEEEVPTRPPRLRRLSSGRFRLLESWNPDSPRGGPPSPKVGQRAPKVGKLAPDFLRRFEIVDEQVFTSRITEESDGHGQDQRGQEKSVFRQREARSSDSATSSSSSDSEEDDDGEPNITYGRRSHVGSMYKRAQAGELDVDSNKGQIKSEHKEQESSDEEKSDEFNALNRDYPEGPEAFKTRNTLKTQRDKSPAEPDAEHTSKKETPAEAPESSDINITGEHEVQNIPGEESASFETNLKTLQPPHSQKGTSSTPHFLEEDVTQGSFYPPMETLLIPAHVDPIIVGSPSFEEDPDPSMCGEVTSQPKYVITALGRESVLTHHAFVPPMEMLLIPELQAVGDEDLTECQAPYQSSVTSGNDSGQGEDEFGMNAESQARDTTFKCDSSFLPSIEHRNFVGITDAEAHSLIVAPEVHSSLSAAPHTSSTGFLQTDSQSTVSAEEPTKHILLTQSLNVELSRDTVDTTTVKFEENSSLTETVSVKEVVVPKHTEDLSEKQTVCKDHSRDSKMDEIEEDNNGKVETAAAGDVGQETVSDKTPDEADGDSSLCKDTKTTDEVSEGQTDEGTIGDRQPDESSISHDNVVLTKEQLTFFQSGGLQRLACSFGVIDPTETVLVKGEIHSTVSGESSPVLDVDLTHSTSNVDPHPLTTNSPHLHDDDHKDTLSSDKKSSREPEISTQYFCNIHPKVKTPCRGEYQDETYTEDVFDDQSDVFPATSDTFAVTASSDPFSMFSDIGSWTGDPFSDENTEISSYRMSETLHVVQEVKGSPSIEGGDGGEVSPSQGDAEKPDFIVCPPVLSQTLCEKSVAKVESRYVTENSDEDQSSRGCSVMDEDLSDSVPVIHWDTFPLASDVSPGGGKLTCDLLVATDAPETTATCHGDTTVTCKFFDALLTGHGNKETQNSEESSAILSFVNGEASEKTRGVCDAQVDTTRVNEETEDLDVSWTKGEDQLKSTSVSHDPNVFVNTTVTGKVLISPDELEQSVDLNTNKSRGLTPGEALHLPSLPATEQVASDDVTLTEEQRLVDIRGVSLSSQVLTPQSQPFEECVPTIDLLGLGAGHFTSPRGVKTTSEVRLLDLDSPDGRCSRGLSELEGEVCGSQQDGDLTFFMGESVEFLIDSDIPDSSHSSAIQPQLLPAGSQVGVEVVVVQEDVEEVSEDEVVTQENVEEAVTQENVPTVITQVKTEYNNESMGRRRTVSERTTPTLQPNAAVVIAEDFRVINSSSEDKEPYKSLYSLQTAAKAGGGDTSSPVTQTDAQNAVDGRETTLHLREASQGHDLVCHNETGQTADLLTAIPPSPAGVVVDGQHWDEREGEKRKQEKKDREQTQESAEIGDGSPRENPLQTIPIDDVTAPVNRPGGSLVKQTENVNTYAVSQLLQVLDSSPGECLGARVKATQDAATLSAEDAASNVRKDPLDEVELTSPAGDCDSVIVVKENCFIETDVIGKGLGICTEEVYNSDSPAVTAREDQYDTDSLGGSESHCDKESTLSEISSDIFESAREPCLPVDPVLVHKLSLLESETPQCLSDVSSASPEPFRGSPETGHSTPNVNASDVTLSARDLSNDAEDHEDSLSSDRTNVVLSEFQQMLDEEDSVSSTVTESGHNSTAEDLVDDSGLSGCDNATGRWVSEGSTASETRLSLYMKRFSDKLEDRIDDSTESQSHRSLLEEIHGFRTYSSTSSSIDETPPKADARYDGGRVQVDAQPSTDLVTSRKQFWDSIIAGNAGGGEPRMSSSSESTDIISQSGDLSKCDTIAEENEHTISRSLSLEEDQVFENSPKEDAPLGLVGRMKASWTDLSSHTDILAEEHNVEEPERATDSVPEDNIETGLVQYKKQMWQNLVDSSELKTESILKNRGRSQKIEDNDQNISKQKVDKLDTFECDEKACVDDEFLSAQETKNDSQTKVLSEICIKDESVCPRGADENNQKSVIENKGEDEELKSENAEGLERVPSYKKIEKGLVKTGKELWESKQTEQTVKSHLHKANNTITQIPEGKKDSKCHENSDRVRGDKDKQEVLAVGTYKQLSQGSNTERMKGEAVKDTVCEEQKREKSGGDCVPVDRRPSIKMIEKGIVQTRKNQWERQLPVMEEDACEDDTSPSEKVPENDDTHTQVHTPDTERKVSPCRRRKFRRPPKSKQAVGYRLSVRIKNGTVVDTKLLWEAREEARKKTAEAEWTRLHAGKNTEDAQVASEGYQNEVTFPIDSQDTVAGAEEPLVIVPPQSSEGVDARDVVRYDEPLAEPDIEEGLVNTTRQVWLNLVTSDNLNTESVLKSKVRAQKNKKGPKLRESEEGSAEESVKSRQLSVRISEGAVLEEKMKWESTMQLPEVPDDYREWKKSRHIQKETEASLAVDHEHVPTALKSSQEKTVDGAAILEKEEDKKLLARIPSIEQIQKGRVLAGKELWEGDDVGTQDIMSSTTHTYYPETSQVPVGVTPVTADINISGRDKTEDVNPIERISSLKFIEKGRVKCGRDLWEGRHAEEGNSKSNDESVTAIVADVSLAADDIPSGENLLLDKSEVLCSDSENYELSETESALQIEVGFVSSSRKAWEERHQESEAVHCTQHMRHAKSELEGEDLENNETENLEDLPRTQKVGSEKRPKIWEFQFSSTEVEHCSETVSIPETILSEDETGEDPDKVRTFSSTAYEGSVQLKRNTWEENVPRGENVRQWKLNAKLVLPTHNAMMCEDSETVKTNFQSSPEEELSVKIEDEEKPLLGSHPEEDIAALTRPLSVTILSGSVSTACHFWEHKQDEATHTQAGDEESVDGCQQDRTQSDIMMEEQTHILDSYPEPKGSASPVDDVLKGSKRAFYDTMLSTDDLGWEEPLAVSQDSRLSDKNHKEFIKSETEKERNQKREEEKDNNKVKDVIKGDDDDPPALPIVSPPQLPDRSMTEQCESEICTWTQKLPPGCSGIVEDDVESFSQIPEVPLTEILEALSPKEVPEGSFLDEISGVSSLYQDPEITSPEEIPEVSSPDELPEAFSLDVSSPEILPTVSFPDFRGVSPHRETQTLQTLSEDQDLLVVQEGTEELEMWVDAPEILSPKQPEGHGQLAISIKASPGSRPSTNNPITQKKTFWDSMNTEKGQGEVKEGKVILVSEKMKSERKQERKENREATQEKSEDTLPPSETSKADACSEPTRVTSDSAPSKDLVSQKKEFWDQLFVKKEVENVKINQSQTWTSTIQASKTTFGLPVNQQEKVVECESSEQDTRLTITDINSKLPSADPNLVTTSPDAEGEQKVPCISEEEPEKNLVAQKKGFWDEYIAKREQDFREDRTHTAKKHAIAVRKYTLKERLSEKNEENESNIEVVESKTSLGRTLSITIKKGTVRASREKYTTQEEDDYTKWKKTRAQKRRKPAGGSHVGSPRRKEFVIQSGKMKSETQAVDSLGKSKRLKSFKKSWTPSSRLRDDSSEEEDHSPPRVRRKTSVKIQKGLVQKYKTHWETTRTKTGFWTWKRQRISSPMLRQTSSSPTHRKFTQTPMIVKTSTGYPDAQFRNQLSPSHILDKVQSLPKANVHQGRGPHSHQEPPSAYGKNIGLPVQKGRDFWEQERYRTPSPPPDIPERPLTPEEAQHYLSGFKGKVAERRKRFDSLGSAISTESLDSIESVEHKLESDDNQSAVALEEEYVSSVLGKVNRQRNLWETRMQKTIQKETEERLKLQPKNKNSLNYKQARGTTPDMLPPPIIRVVTEEQFNDISPVAATPSHRGKETLLYILHNTIEGELVLKTYNEHYMNLQGVPPSITYGQKTPEGNISKFQASNREMLDERPQPARRSKRQQKQRQSSEGKCTHDTSRVPRKSDADQLVATASTVQAAKTGVTSIPQWIVSEHVQTLTQSLSTQQPESSTGSSQSLSPVRSDEEDTKDFSVRDANKTCDIDDYYVEYKRSFATACRLFETELREGEPEAKTATKSCRVGSSVVPQPGVNPHCIERATTPLGQTMNYSDDSTMSSPRGVKSAPSVNPLSTHDATPGLQEQLPDPSSGRSSTLGVSPLDNEFIALIQTDDISKYANNQWIEKQEPNITKKNIKHKSHLIDHGCQTDDELEDFMPSRTRVYFVNRGCQSSPEDDVDKFRTKETSSPCDREIQVSQEDLINPLKRRVSQRSRQYDLLEMPELKRRVYRRRHGSLALSRKRSLSTSDAHLVQEQQQMVLGASGTVNDAGADQGWSGDPWVNMVKSGKFGIANPSSLVASLQDLAKDLPSVYPEGHHDPLNHDDLADLDPDDFQHFPQEEVRLQRPWGC</sequence>
<feature type="region of interest" description="Disordered" evidence="1">
    <location>
        <begin position="3039"/>
        <end position="3064"/>
    </location>
</feature>
<feature type="compositionally biased region" description="Acidic residues" evidence="1">
    <location>
        <begin position="3690"/>
        <end position="3703"/>
    </location>
</feature>
<feature type="region of interest" description="Disordered" evidence="1">
    <location>
        <begin position="2707"/>
        <end position="2734"/>
    </location>
</feature>
<feature type="region of interest" description="Disordered" evidence="1">
    <location>
        <begin position="1615"/>
        <end position="1696"/>
    </location>
</feature>
<dbReference type="EMBL" id="JAHLQT010035566">
    <property type="protein sequence ID" value="KAG7158245.1"/>
    <property type="molecule type" value="Genomic_DNA"/>
</dbReference>
<feature type="region of interest" description="Disordered" evidence="1">
    <location>
        <begin position="4630"/>
        <end position="4650"/>
    </location>
</feature>
<feature type="compositionally biased region" description="Basic and acidic residues" evidence="1">
    <location>
        <begin position="1292"/>
        <end position="1301"/>
    </location>
</feature>
<feature type="region of interest" description="Disordered" evidence="1">
    <location>
        <begin position="4951"/>
        <end position="4981"/>
    </location>
</feature>
<feature type="compositionally biased region" description="Polar residues" evidence="1">
    <location>
        <begin position="546"/>
        <end position="556"/>
    </location>
</feature>
<evidence type="ECO:0000313" key="3">
    <source>
        <dbReference type="Proteomes" id="UP000747542"/>
    </source>
</evidence>
<feature type="compositionally biased region" description="Basic and acidic residues" evidence="1">
    <location>
        <begin position="4201"/>
        <end position="4238"/>
    </location>
</feature>
<feature type="region of interest" description="Disordered" evidence="1">
    <location>
        <begin position="4157"/>
        <end position="4269"/>
    </location>
</feature>
<feature type="region of interest" description="Disordered" evidence="1">
    <location>
        <begin position="191"/>
        <end position="217"/>
    </location>
</feature>
<feature type="region of interest" description="Disordered" evidence="1">
    <location>
        <begin position="3142"/>
        <end position="3180"/>
    </location>
</feature>
<feature type="compositionally biased region" description="Polar residues" evidence="1">
    <location>
        <begin position="436"/>
        <end position="449"/>
    </location>
</feature>
<feature type="compositionally biased region" description="Basic and acidic residues" evidence="1">
    <location>
        <begin position="1191"/>
        <end position="1217"/>
    </location>
</feature>
<feature type="compositionally biased region" description="Pro residues" evidence="1">
    <location>
        <begin position="3993"/>
        <end position="4003"/>
    </location>
</feature>
<feature type="compositionally biased region" description="Polar residues" evidence="1">
    <location>
        <begin position="2366"/>
        <end position="2376"/>
    </location>
</feature>
<feature type="region of interest" description="Disordered" evidence="1">
    <location>
        <begin position="1540"/>
        <end position="1561"/>
    </location>
</feature>
<feature type="compositionally biased region" description="Polar residues" evidence="1">
    <location>
        <begin position="1540"/>
        <end position="1559"/>
    </location>
</feature>
<feature type="region of interest" description="Disordered" evidence="1">
    <location>
        <begin position="415"/>
        <end position="462"/>
    </location>
</feature>
<feature type="compositionally biased region" description="Basic residues" evidence="1">
    <location>
        <begin position="1095"/>
        <end position="1110"/>
    </location>
</feature>
<feature type="region of interest" description="Disordered" evidence="1">
    <location>
        <begin position="520"/>
        <end position="599"/>
    </location>
</feature>
<keyword evidence="3" id="KW-1185">Reference proteome</keyword>
<feature type="compositionally biased region" description="Low complexity" evidence="1">
    <location>
        <begin position="4951"/>
        <end position="4962"/>
    </location>
</feature>
<feature type="compositionally biased region" description="Polar residues" evidence="1">
    <location>
        <begin position="4178"/>
        <end position="4200"/>
    </location>
</feature>